<feature type="region of interest" description="Disordered" evidence="3">
    <location>
        <begin position="133"/>
        <end position="156"/>
    </location>
</feature>
<feature type="compositionally biased region" description="Polar residues" evidence="3">
    <location>
        <begin position="19"/>
        <end position="28"/>
    </location>
</feature>
<dbReference type="EMBL" id="JAVRRJ010000009">
    <property type="protein sequence ID" value="KAK5081710.1"/>
    <property type="molecule type" value="Genomic_DNA"/>
</dbReference>
<dbReference type="InterPro" id="IPR024061">
    <property type="entry name" value="NDT80_DNA-bd_dom"/>
</dbReference>
<dbReference type="GO" id="GO:0045944">
    <property type="term" value="P:positive regulation of transcription by RNA polymerase II"/>
    <property type="evidence" value="ECO:0007669"/>
    <property type="project" value="TreeGrafter"/>
</dbReference>
<feature type="region of interest" description="Disordered" evidence="3">
    <location>
        <begin position="14"/>
        <end position="41"/>
    </location>
</feature>
<feature type="region of interest" description="Disordered" evidence="3">
    <location>
        <begin position="512"/>
        <end position="538"/>
    </location>
</feature>
<keyword evidence="6" id="KW-1185">Reference proteome</keyword>
<dbReference type="GO" id="GO:0000228">
    <property type="term" value="C:nuclear chromosome"/>
    <property type="evidence" value="ECO:0007669"/>
    <property type="project" value="TreeGrafter"/>
</dbReference>
<evidence type="ECO:0000313" key="5">
    <source>
        <dbReference type="EMBL" id="KAK5081710.1"/>
    </source>
</evidence>
<dbReference type="SUPFAM" id="SSF49417">
    <property type="entry name" value="p53-like transcription factors"/>
    <property type="match status" value="1"/>
</dbReference>
<dbReference type="Pfam" id="PF05224">
    <property type="entry name" value="NDT80_PhoG"/>
    <property type="match status" value="1"/>
</dbReference>
<dbReference type="InterPro" id="IPR037141">
    <property type="entry name" value="NDT80_DNA-bd_dom_sf"/>
</dbReference>
<proteinExistence type="predicted"/>
<dbReference type="GO" id="GO:0003700">
    <property type="term" value="F:DNA-binding transcription factor activity"/>
    <property type="evidence" value="ECO:0007669"/>
    <property type="project" value="UniProtKB-UniRule"/>
</dbReference>
<dbReference type="PANTHER" id="PTHR35144:SF2">
    <property type="entry name" value="MEIOSIS-SPECIFIC TRANSCRIPTION FACTOR NDT80"/>
    <property type="match status" value="1"/>
</dbReference>
<sequence>MDQALTNDFKYYQSGRHYPNNSVTTSSLLDPKNQLGRNSLGPSLSFGNSNLELSYSSTQLQHEGSCNTASSQLILTPPQSGDESSSTITNPSSTSFSYSSLPKVTGSNASGPEYYSSGIPTFTRSGFNGLSMTHIDGRGAPTQIPAPLSPPYSYGPMNSSSFPPDFTMARTTYDPTYSYASRPASYDIFRPRPQMPHPFSSTTSSIFPAPPMPAANRPEGPPFEDTVIIHPLVNSRGQNLKVDVLASIPKGFFKVEDKWTCYRRNYFTVSCGFTFKTHSLDSQVFCQRYASQAEHVHGYAVSIAAKTAVVNNNDSETRGLVQHTPKRDKATESVPTRHAIVPTPAQSLSNGHNISHDGIYTSSSHHLLPHGLDPFTHPNGPSPQTNYTFERIQFQKATANNGKRRAQQQFFHVVVRLEANLGRPGGPDEWVIVATQQSHPMVVRGRSPGHYKDSRRDSQTSMDPDGGSGQSGDGHSNFPLHALGPNHSANMSNAHATYRHSHHYGTSFSYTSHRVDESDSSSTSPESSTTLCSSSSKGETCRIPCSMTRTPLTFDRILLSPTVSKIDSDLMEYTTTATQYKKRPFDDDSDCTSSFFQSSLHPTYHHTPSFDFSATSAAQALCVSS</sequence>
<evidence type="ECO:0000313" key="6">
    <source>
        <dbReference type="Proteomes" id="UP001309876"/>
    </source>
</evidence>
<name>A0AAN7SUA7_9EURO</name>
<evidence type="ECO:0000259" key="4">
    <source>
        <dbReference type="PROSITE" id="PS51517"/>
    </source>
</evidence>
<comment type="caution">
    <text evidence="5">The sequence shown here is derived from an EMBL/GenBank/DDBJ whole genome shotgun (WGS) entry which is preliminary data.</text>
</comment>
<reference evidence="5 6" key="1">
    <citation type="submission" date="2023-08" db="EMBL/GenBank/DDBJ databases">
        <title>Black Yeasts Isolated from many extreme environments.</title>
        <authorList>
            <person name="Coleine C."/>
            <person name="Stajich J.E."/>
            <person name="Selbmann L."/>
        </authorList>
    </citation>
    <scope>NUCLEOTIDE SEQUENCE [LARGE SCALE GENOMIC DNA]</scope>
    <source>
        <strain evidence="5 6">CCFEE 5910</strain>
    </source>
</reference>
<dbReference type="PROSITE" id="PS51517">
    <property type="entry name" value="NDT80"/>
    <property type="match status" value="1"/>
</dbReference>
<keyword evidence="1 2" id="KW-0238">DNA-binding</keyword>
<gene>
    <name evidence="5" type="ORF">LTR05_007844</name>
</gene>
<feature type="region of interest" description="Disordered" evidence="3">
    <location>
        <begin position="66"/>
        <end position="103"/>
    </location>
</feature>
<dbReference type="InterPro" id="IPR008967">
    <property type="entry name" value="p53-like_TF_DNA-bd_sf"/>
</dbReference>
<evidence type="ECO:0000256" key="1">
    <source>
        <dbReference type="ARBA" id="ARBA00023125"/>
    </source>
</evidence>
<dbReference type="GO" id="GO:0003677">
    <property type="term" value="F:DNA binding"/>
    <property type="evidence" value="ECO:0007669"/>
    <property type="project" value="UniProtKB-KW"/>
</dbReference>
<protein>
    <recommendedName>
        <fullName evidence="4">NDT80 domain-containing protein</fullName>
    </recommendedName>
</protein>
<evidence type="ECO:0000256" key="2">
    <source>
        <dbReference type="PROSITE-ProRule" id="PRU00850"/>
    </source>
</evidence>
<feature type="compositionally biased region" description="Polar residues" evidence="3">
    <location>
        <begin position="66"/>
        <end position="83"/>
    </location>
</feature>
<evidence type="ECO:0000256" key="3">
    <source>
        <dbReference type="SAM" id="MobiDB-lite"/>
    </source>
</evidence>
<feature type="compositionally biased region" description="Low complexity" evidence="3">
    <location>
        <begin position="84"/>
        <end position="100"/>
    </location>
</feature>
<dbReference type="Gene3D" id="2.60.40.1390">
    <property type="entry name" value="NDT80 DNA-binding domain"/>
    <property type="match status" value="1"/>
</dbReference>
<dbReference type="PANTHER" id="PTHR35144">
    <property type="entry name" value="MEIOSIS-SPECIFIC TRANSCRIPTION FACTOR NDT80"/>
    <property type="match status" value="1"/>
</dbReference>
<organism evidence="5 6">
    <name type="scientific">Lithohypha guttulata</name>
    <dbReference type="NCBI Taxonomy" id="1690604"/>
    <lineage>
        <taxon>Eukaryota</taxon>
        <taxon>Fungi</taxon>
        <taxon>Dikarya</taxon>
        <taxon>Ascomycota</taxon>
        <taxon>Pezizomycotina</taxon>
        <taxon>Eurotiomycetes</taxon>
        <taxon>Chaetothyriomycetidae</taxon>
        <taxon>Chaetothyriales</taxon>
        <taxon>Trichomeriaceae</taxon>
        <taxon>Lithohypha</taxon>
    </lineage>
</organism>
<accession>A0AAN7SUA7</accession>
<dbReference type="AlphaFoldDB" id="A0AAN7SUA7"/>
<dbReference type="GO" id="GO:0051321">
    <property type="term" value="P:meiotic cell cycle"/>
    <property type="evidence" value="ECO:0007669"/>
    <property type="project" value="TreeGrafter"/>
</dbReference>
<dbReference type="InterPro" id="IPR052605">
    <property type="entry name" value="Fungal_trans_regulator"/>
</dbReference>
<feature type="compositionally biased region" description="Low complexity" evidence="3">
    <location>
        <begin position="520"/>
        <end position="536"/>
    </location>
</feature>
<feature type="DNA-binding region" description="NDT80" evidence="2">
    <location>
        <begin position="187"/>
        <end position="455"/>
    </location>
</feature>
<dbReference type="Proteomes" id="UP001309876">
    <property type="component" value="Unassembled WGS sequence"/>
</dbReference>
<feature type="region of interest" description="Disordered" evidence="3">
    <location>
        <begin position="441"/>
        <end position="492"/>
    </location>
</feature>
<feature type="domain" description="NDT80" evidence="4">
    <location>
        <begin position="187"/>
        <end position="455"/>
    </location>
</feature>